<dbReference type="Gene3D" id="1.10.10.10">
    <property type="entry name" value="Winged helix-like DNA-binding domain superfamily/Winged helix DNA-binding domain"/>
    <property type="match status" value="1"/>
</dbReference>
<dbReference type="InterPro" id="IPR000792">
    <property type="entry name" value="Tscrpt_reg_LuxR_C"/>
</dbReference>
<evidence type="ECO:0000259" key="2">
    <source>
        <dbReference type="Pfam" id="PF00196"/>
    </source>
</evidence>
<dbReference type="InterPro" id="IPR036388">
    <property type="entry name" value="WH-like_DNA-bd_sf"/>
</dbReference>
<gene>
    <name evidence="3" type="ORF">EKG95_27430</name>
</gene>
<protein>
    <recommendedName>
        <fullName evidence="2">HTH luxR-type domain-containing protein</fullName>
    </recommendedName>
</protein>
<organism evidence="3">
    <name type="scientific">Salmonella enterica subsp. enterica serovar Aqua</name>
    <dbReference type="NCBI Taxonomy" id="1302615"/>
    <lineage>
        <taxon>Bacteria</taxon>
        <taxon>Pseudomonadati</taxon>
        <taxon>Pseudomonadota</taxon>
        <taxon>Gammaproteobacteria</taxon>
        <taxon>Enterobacterales</taxon>
        <taxon>Enterobacteriaceae</taxon>
        <taxon>Salmonella</taxon>
    </lineage>
</organism>
<dbReference type="GO" id="GO:0006355">
    <property type="term" value="P:regulation of DNA-templated transcription"/>
    <property type="evidence" value="ECO:0007669"/>
    <property type="project" value="InterPro"/>
</dbReference>
<dbReference type="AlphaFoldDB" id="A0A5X6ES55"/>
<keyword evidence="1" id="KW-0238">DNA-binding</keyword>
<dbReference type="EMBL" id="AAHUDZ010000097">
    <property type="protein sequence ID" value="ECA3795456.1"/>
    <property type="molecule type" value="Genomic_DNA"/>
</dbReference>
<reference evidence="3" key="1">
    <citation type="submission" date="2018-12" db="EMBL/GenBank/DDBJ databases">
        <authorList>
            <person name="Ashton P.M."/>
            <person name="Dallman T."/>
            <person name="Nair S."/>
            <person name="De Pinna E."/>
            <person name="Peters T."/>
            <person name="Grant K."/>
        </authorList>
    </citation>
    <scope>NUCLEOTIDE SEQUENCE</scope>
    <source>
        <strain evidence="3">650060</strain>
    </source>
</reference>
<accession>A0A5X6ES55</accession>
<feature type="non-terminal residue" evidence="3">
    <location>
        <position position="242"/>
    </location>
</feature>
<sequence>MRRTSLKNILPGLRVNPGNTRQQDPQTVKNMSVAPDSPVIIHGDNWPLVEGLHHSGKEILPEYRIYTSHTPSELLTLIYEHPDARLILCLQPREHIFLFYALSGFLRYTKATVVCDSVYFTDRVVMKMWNSIPAGIPPGDREELFATGKRIFMSSFMAGCSSDQPSPLFSGIFHDENDLTDAMNLYLQEYMARAGVSVFQRKILEALLEGKRTSCIAESMGVCQNKIENHKSMIFRRLEMPT</sequence>
<dbReference type="Pfam" id="PF00196">
    <property type="entry name" value="GerE"/>
    <property type="match status" value="1"/>
</dbReference>
<evidence type="ECO:0000313" key="3">
    <source>
        <dbReference type="EMBL" id="ECA3795456.1"/>
    </source>
</evidence>
<evidence type="ECO:0000256" key="1">
    <source>
        <dbReference type="ARBA" id="ARBA00023125"/>
    </source>
</evidence>
<name>A0A5X6ES55_SALET</name>
<dbReference type="GO" id="GO:0003677">
    <property type="term" value="F:DNA binding"/>
    <property type="evidence" value="ECO:0007669"/>
    <property type="project" value="UniProtKB-KW"/>
</dbReference>
<proteinExistence type="predicted"/>
<dbReference type="InterPro" id="IPR016032">
    <property type="entry name" value="Sig_transdc_resp-reg_C-effctor"/>
</dbReference>
<comment type="caution">
    <text evidence="3">The sequence shown here is derived from an EMBL/GenBank/DDBJ whole genome shotgun (WGS) entry which is preliminary data.</text>
</comment>
<feature type="domain" description="HTH luxR-type" evidence="2">
    <location>
        <begin position="200"/>
        <end position="240"/>
    </location>
</feature>
<dbReference type="SUPFAM" id="SSF46894">
    <property type="entry name" value="C-terminal effector domain of the bipartite response regulators"/>
    <property type="match status" value="1"/>
</dbReference>